<dbReference type="GO" id="GO:0004803">
    <property type="term" value="F:transposase activity"/>
    <property type="evidence" value="ECO:0007669"/>
    <property type="project" value="InterPro"/>
</dbReference>
<dbReference type="AlphaFoldDB" id="A0A1M6M9Q7"/>
<proteinExistence type="predicted"/>
<reference evidence="1 2" key="1">
    <citation type="submission" date="2016-11" db="EMBL/GenBank/DDBJ databases">
        <authorList>
            <person name="Jaros S."/>
            <person name="Januszkiewicz K."/>
            <person name="Wedrychowicz H."/>
        </authorList>
    </citation>
    <scope>NUCLEOTIDE SEQUENCE [LARGE SCALE GENOMIC DNA]</scope>
    <source>
        <strain evidence="1 2">DSM 15212</strain>
    </source>
</reference>
<keyword evidence="2" id="KW-1185">Reference proteome</keyword>
<organism evidence="1 2">
    <name type="scientific">Paramaledivibacter caminithermalis (strain DSM 15212 / CIP 107654 / DViRD3)</name>
    <name type="common">Clostridium caminithermale</name>
    <dbReference type="NCBI Taxonomy" id="1121301"/>
    <lineage>
        <taxon>Bacteria</taxon>
        <taxon>Bacillati</taxon>
        <taxon>Bacillota</taxon>
        <taxon>Clostridia</taxon>
        <taxon>Peptostreptococcales</taxon>
        <taxon>Caminicellaceae</taxon>
        <taxon>Paramaledivibacter</taxon>
    </lineage>
</organism>
<evidence type="ECO:0000313" key="2">
    <source>
        <dbReference type="Proteomes" id="UP000184465"/>
    </source>
</evidence>
<dbReference type="Proteomes" id="UP000184465">
    <property type="component" value="Unassembled WGS sequence"/>
</dbReference>
<dbReference type="STRING" id="1121301.SAMN02745912_01149"/>
<name>A0A1M6M9Q7_PARC5</name>
<gene>
    <name evidence="1" type="ORF">SAMN02745912_01149</name>
</gene>
<evidence type="ECO:0000313" key="1">
    <source>
        <dbReference type="EMBL" id="SHJ80110.1"/>
    </source>
</evidence>
<accession>A0A1M6M9Q7</accession>
<dbReference type="EMBL" id="FRAG01000009">
    <property type="protein sequence ID" value="SHJ80110.1"/>
    <property type="molecule type" value="Genomic_DNA"/>
</dbReference>
<dbReference type="Gene3D" id="3.30.70.1290">
    <property type="entry name" value="Transposase IS200-like"/>
    <property type="match status" value="1"/>
</dbReference>
<sequence length="58" mass="6777">MLRGIDGQNIFIDDEDREKFMKVLFKGKAKGQFLLYGYCLMNKHVHLLIKEDEEIGTS</sequence>
<dbReference type="GO" id="GO:0003677">
    <property type="term" value="F:DNA binding"/>
    <property type="evidence" value="ECO:0007669"/>
    <property type="project" value="InterPro"/>
</dbReference>
<dbReference type="SUPFAM" id="SSF143422">
    <property type="entry name" value="Transposase IS200-like"/>
    <property type="match status" value="1"/>
</dbReference>
<dbReference type="GO" id="GO:0006313">
    <property type="term" value="P:DNA transposition"/>
    <property type="evidence" value="ECO:0007669"/>
    <property type="project" value="InterPro"/>
</dbReference>
<protein>
    <submittedName>
        <fullName evidence="1">Transposase IS200 like</fullName>
    </submittedName>
</protein>
<dbReference type="InterPro" id="IPR036515">
    <property type="entry name" value="Transposase_17_sf"/>
</dbReference>